<sequence>MKRRSIIKASTSFSKARSATPDLLVCVTAPPSSSAVTSSWVTVLTTSGPVTNMYDESLTMKMKSVIDGL</sequence>
<proteinExistence type="predicted"/>
<accession>A0A011QQP5</accession>
<protein>
    <submittedName>
        <fullName evidence="1">Uncharacterized protein</fullName>
    </submittedName>
</protein>
<evidence type="ECO:0000313" key="2">
    <source>
        <dbReference type="Proteomes" id="UP000021816"/>
    </source>
</evidence>
<dbReference type="EMBL" id="JEMX01000025">
    <property type="protein sequence ID" value="EXI81224.1"/>
    <property type="molecule type" value="Genomic_DNA"/>
</dbReference>
<reference evidence="1 2" key="1">
    <citation type="submission" date="2014-02" db="EMBL/GenBank/DDBJ databases">
        <title>Expanding our view of genomic diversity in Candidatus Accumulibacter clades.</title>
        <authorList>
            <person name="Skennerton C.T."/>
            <person name="Barr J.J."/>
            <person name="Slater F.R."/>
            <person name="Bond P.L."/>
            <person name="Tyson G.W."/>
        </authorList>
    </citation>
    <scope>NUCLEOTIDE SEQUENCE [LARGE SCALE GENOMIC DNA]</scope>
    <source>
        <strain evidence="2">BA-92</strain>
    </source>
</reference>
<evidence type="ECO:0000313" key="1">
    <source>
        <dbReference type="EMBL" id="EXI81224.1"/>
    </source>
</evidence>
<dbReference type="Proteomes" id="UP000021816">
    <property type="component" value="Unassembled WGS sequence"/>
</dbReference>
<comment type="caution">
    <text evidence="1">The sequence shown here is derived from an EMBL/GenBank/DDBJ whole genome shotgun (WGS) entry which is preliminary data.</text>
</comment>
<gene>
    <name evidence="1" type="ORF">AW10_01238</name>
</gene>
<organism evidence="1 2">
    <name type="scientific">Candidatus Accumulibacter appositus</name>
    <dbReference type="NCBI Taxonomy" id="1454003"/>
    <lineage>
        <taxon>Bacteria</taxon>
        <taxon>Pseudomonadati</taxon>
        <taxon>Pseudomonadota</taxon>
        <taxon>Betaproteobacteria</taxon>
        <taxon>Candidatus Accumulibacter</taxon>
    </lineage>
</organism>
<name>A0A011QQP5_9PROT</name>
<dbReference type="AlphaFoldDB" id="A0A011QQP5"/>